<dbReference type="FunFam" id="3.30.160.60:FF:000446">
    <property type="entry name" value="Zinc finger protein"/>
    <property type="match status" value="1"/>
</dbReference>
<dbReference type="GO" id="GO:0000981">
    <property type="term" value="F:DNA-binding transcription factor activity, RNA polymerase II-specific"/>
    <property type="evidence" value="ECO:0007669"/>
    <property type="project" value="TreeGrafter"/>
</dbReference>
<dbReference type="Pfam" id="PF00096">
    <property type="entry name" value="zf-C2H2"/>
    <property type="match status" value="8"/>
</dbReference>
<keyword evidence="3" id="KW-0677">Repeat</keyword>
<dbReference type="InterPro" id="IPR036236">
    <property type="entry name" value="Znf_C2H2_sf"/>
</dbReference>
<keyword evidence="4 10" id="KW-0863">Zinc-finger</keyword>
<dbReference type="FunFam" id="3.30.160.60:FF:000275">
    <property type="entry name" value="zinc finger protein 90 homolog"/>
    <property type="match status" value="1"/>
</dbReference>
<dbReference type="PANTHER" id="PTHR24384">
    <property type="entry name" value="FINGER PUTATIVE TRANSCRIPTION FACTOR FAMILY-RELATED"/>
    <property type="match status" value="1"/>
</dbReference>
<evidence type="ECO:0000256" key="4">
    <source>
        <dbReference type="ARBA" id="ARBA00022771"/>
    </source>
</evidence>
<dbReference type="PROSITE" id="PS50157">
    <property type="entry name" value="ZINC_FINGER_C2H2_2"/>
    <property type="match status" value="12"/>
</dbReference>
<feature type="domain" description="C2H2-type" evidence="12">
    <location>
        <begin position="462"/>
        <end position="489"/>
    </location>
</feature>
<dbReference type="InterPro" id="IPR012934">
    <property type="entry name" value="Znf_AD"/>
</dbReference>
<feature type="domain" description="C2H2-type" evidence="12">
    <location>
        <begin position="322"/>
        <end position="349"/>
    </location>
</feature>
<evidence type="ECO:0000256" key="3">
    <source>
        <dbReference type="ARBA" id="ARBA00022737"/>
    </source>
</evidence>
<reference evidence="14" key="1">
    <citation type="submission" date="2022-03" db="EMBL/GenBank/DDBJ databases">
        <authorList>
            <person name="Lindestad O."/>
        </authorList>
    </citation>
    <scope>NUCLEOTIDE SEQUENCE</scope>
</reference>
<organism evidence="14 15">
    <name type="scientific">Pararge aegeria aegeria</name>
    <dbReference type="NCBI Taxonomy" id="348720"/>
    <lineage>
        <taxon>Eukaryota</taxon>
        <taxon>Metazoa</taxon>
        <taxon>Ecdysozoa</taxon>
        <taxon>Arthropoda</taxon>
        <taxon>Hexapoda</taxon>
        <taxon>Insecta</taxon>
        <taxon>Pterygota</taxon>
        <taxon>Neoptera</taxon>
        <taxon>Endopterygota</taxon>
        <taxon>Lepidoptera</taxon>
        <taxon>Glossata</taxon>
        <taxon>Ditrysia</taxon>
        <taxon>Papilionoidea</taxon>
        <taxon>Nymphalidae</taxon>
        <taxon>Satyrinae</taxon>
        <taxon>Satyrini</taxon>
        <taxon>Parargina</taxon>
        <taxon>Pararge</taxon>
    </lineage>
</organism>
<evidence type="ECO:0000256" key="1">
    <source>
        <dbReference type="ARBA" id="ARBA00004123"/>
    </source>
</evidence>
<evidence type="ECO:0000256" key="2">
    <source>
        <dbReference type="ARBA" id="ARBA00022723"/>
    </source>
</evidence>
<dbReference type="FunFam" id="3.30.160.60:FF:002343">
    <property type="entry name" value="Zinc finger protein 33A"/>
    <property type="match status" value="2"/>
</dbReference>
<dbReference type="OrthoDB" id="1095242at2759"/>
<evidence type="ECO:0000256" key="10">
    <source>
        <dbReference type="PROSITE-ProRule" id="PRU00042"/>
    </source>
</evidence>
<feature type="domain" description="ZAD" evidence="13">
    <location>
        <begin position="6"/>
        <end position="88"/>
    </location>
</feature>
<evidence type="ECO:0000256" key="11">
    <source>
        <dbReference type="PROSITE-ProRule" id="PRU01263"/>
    </source>
</evidence>
<sequence length="797" mass="91098">MIDFEKTCRTCMKTKSDVTTLISLFGPLKIEDNWSLKLADVLKETITLQITEEDGLPQNLCDECVKNLHIMYTFRNQALNSDNELRKIVSASVPIKNEKEVALKHESEFDYSYDEFIYNNTHTTKIESSDDLSMYICNICNKKFTKRKRFLKHLTNHEDPKVSCSICGKTFHRQTSLNRHLNKHCTANGISDNLSSNTVANFGVKVEYEGEFKCTACNFIFESQNSLLLHLKEHRNICIDLEEQLYGCIKCSISYSSLQQLMNHLANHKGQSDIESELLEIRKEVKHHQCPECHMVFEKQRSLASHLKKHKIKMSFKSQKLYYCDHCNKGFTLKALLRRHMKLHCGDRPYKCTRCSKSYTRQDQLVMHISKHDGTKRYACSHCDKAFTQLCSLKDHERTHTGETPFLCSQCGKGFSNNSNLRQHLRRHSGLKPFACNLCPKSFCTKGQMKSHMDTHTGVHPHKCNECGASFTKTNSLKKHSLIHLGIKPHGCDNCSMRFIYYCKHTGQKPYRCPLYPRAFTQQQSSQARMHAPRENIYQCTVCQAKFRLMRELKRHYPIHYINGAEPTPVQESPLVVLKGCSEQDIDNEIPTDRQITITFNSNVLDKNSIGDITINIEPGKITLGGRSGARRACLLSLQRSVLSAQGSVDDAARAMVHYTTITPEMSDAVLRHLRDSFFADEPLNKAVQLCQRGQPHAALERLCVATMADGLSIAALDEDTIQHSSDAKFNKIFTILYTVSRDLDLFHTFQVDRILECRIISVSQQARGQGLARELMKRSIETAMDKGFKVCSTTVY</sequence>
<dbReference type="SMART" id="SM00355">
    <property type="entry name" value="ZnF_C2H2"/>
    <property type="match status" value="12"/>
</dbReference>
<dbReference type="GO" id="GO:0000978">
    <property type="term" value="F:RNA polymerase II cis-regulatory region sequence-specific DNA binding"/>
    <property type="evidence" value="ECO:0007669"/>
    <property type="project" value="TreeGrafter"/>
</dbReference>
<dbReference type="SUPFAM" id="SSF57667">
    <property type="entry name" value="beta-beta-alpha zinc fingers"/>
    <property type="match status" value="6"/>
</dbReference>
<dbReference type="Gene3D" id="3.40.1800.20">
    <property type="match status" value="1"/>
</dbReference>
<evidence type="ECO:0000313" key="14">
    <source>
        <dbReference type="EMBL" id="CAH2230107.1"/>
    </source>
</evidence>
<dbReference type="Gene3D" id="3.40.630.30">
    <property type="match status" value="1"/>
</dbReference>
<gene>
    <name evidence="14" type="primary">jg19582</name>
    <name evidence="14" type="ORF">PAEG_LOCUS9379</name>
</gene>
<evidence type="ECO:0000256" key="8">
    <source>
        <dbReference type="ARBA" id="ARBA00023163"/>
    </source>
</evidence>
<evidence type="ECO:0000313" key="15">
    <source>
        <dbReference type="Proteomes" id="UP000838756"/>
    </source>
</evidence>
<feature type="binding site" evidence="11">
    <location>
        <position position="64"/>
    </location>
    <ligand>
        <name>Zn(2+)</name>
        <dbReference type="ChEBI" id="CHEBI:29105"/>
    </ligand>
</feature>
<dbReference type="FunFam" id="3.30.160.60:FF:000065">
    <property type="entry name" value="B-cell CLL/lymphoma 6, member B"/>
    <property type="match status" value="1"/>
</dbReference>
<dbReference type="Pfam" id="PF07776">
    <property type="entry name" value="zf-AD"/>
    <property type="match status" value="1"/>
</dbReference>
<feature type="domain" description="C2H2-type" evidence="12">
    <location>
        <begin position="434"/>
        <end position="461"/>
    </location>
</feature>
<dbReference type="Gene3D" id="3.30.160.60">
    <property type="entry name" value="Classic Zinc Finger"/>
    <property type="match status" value="9"/>
</dbReference>
<feature type="domain" description="C2H2-type" evidence="12">
    <location>
        <begin position="288"/>
        <end position="315"/>
    </location>
</feature>
<comment type="caution">
    <text evidence="14">The sequence shown here is derived from an EMBL/GenBank/DDBJ whole genome shotgun (WGS) entry which is preliminary data.</text>
</comment>
<keyword evidence="15" id="KW-1185">Reference proteome</keyword>
<dbReference type="Pfam" id="PF13912">
    <property type="entry name" value="zf-C2H2_6"/>
    <property type="match status" value="2"/>
</dbReference>
<feature type="domain" description="C2H2-type" evidence="12">
    <location>
        <begin position="246"/>
        <end position="273"/>
    </location>
</feature>
<dbReference type="Pfam" id="PF12874">
    <property type="entry name" value="zf-met"/>
    <property type="match status" value="1"/>
</dbReference>
<evidence type="ECO:0000256" key="7">
    <source>
        <dbReference type="ARBA" id="ARBA00023125"/>
    </source>
</evidence>
<keyword evidence="8" id="KW-0804">Transcription</keyword>
<accession>A0A8S4R763</accession>
<dbReference type="EMBL" id="CAKXAJ010024775">
    <property type="protein sequence ID" value="CAH2230107.1"/>
    <property type="molecule type" value="Genomic_DNA"/>
</dbReference>
<feature type="binding site" evidence="11">
    <location>
        <position position="8"/>
    </location>
    <ligand>
        <name>Zn(2+)</name>
        <dbReference type="ChEBI" id="CHEBI:29105"/>
    </ligand>
</feature>
<keyword evidence="2 11" id="KW-0479">Metal-binding</keyword>
<keyword evidence="5 11" id="KW-0862">Zinc</keyword>
<keyword evidence="6" id="KW-0805">Transcription regulation</keyword>
<dbReference type="AlphaFoldDB" id="A0A8S4R763"/>
<dbReference type="SUPFAM" id="SSF57716">
    <property type="entry name" value="Glucocorticoid receptor-like (DNA-binding domain)"/>
    <property type="match status" value="1"/>
</dbReference>
<dbReference type="InterPro" id="IPR016181">
    <property type="entry name" value="Acyl_CoA_acyltransferase"/>
</dbReference>
<feature type="domain" description="C2H2-type" evidence="12">
    <location>
        <begin position="135"/>
        <end position="162"/>
    </location>
</feature>
<feature type="domain" description="C2H2-type" evidence="12">
    <location>
        <begin position="212"/>
        <end position="234"/>
    </location>
</feature>
<feature type="binding site" evidence="11">
    <location>
        <position position="11"/>
    </location>
    <ligand>
        <name>Zn(2+)</name>
        <dbReference type="ChEBI" id="CHEBI:29105"/>
    </ligand>
</feature>
<dbReference type="PANTHER" id="PTHR24384:SF189">
    <property type="entry name" value="C2H2-TYPE DOMAIN-CONTAINING PROTEIN-RELATED"/>
    <property type="match status" value="1"/>
</dbReference>
<dbReference type="PROSITE" id="PS51915">
    <property type="entry name" value="ZAD"/>
    <property type="match status" value="1"/>
</dbReference>
<dbReference type="FunFam" id="3.30.160.60:FF:000264">
    <property type="entry name" value="Zinc finger protein 236"/>
    <property type="match status" value="1"/>
</dbReference>
<comment type="subcellular location">
    <subcellularLocation>
        <location evidence="1">Nucleus</location>
    </subcellularLocation>
</comment>
<feature type="domain" description="C2H2-type" evidence="12">
    <location>
        <begin position="350"/>
        <end position="377"/>
    </location>
</feature>
<feature type="domain" description="C2H2-type" evidence="12">
    <location>
        <begin position="406"/>
        <end position="433"/>
    </location>
</feature>
<proteinExistence type="predicted"/>
<name>A0A8S4R763_9NEOP</name>
<feature type="domain" description="C2H2-type" evidence="12">
    <location>
        <begin position="538"/>
        <end position="560"/>
    </location>
</feature>
<evidence type="ECO:0000259" key="12">
    <source>
        <dbReference type="PROSITE" id="PS50157"/>
    </source>
</evidence>
<keyword evidence="7" id="KW-0238">DNA-binding</keyword>
<evidence type="ECO:0000259" key="13">
    <source>
        <dbReference type="PROSITE" id="PS51915"/>
    </source>
</evidence>
<dbReference type="GO" id="GO:0008270">
    <property type="term" value="F:zinc ion binding"/>
    <property type="evidence" value="ECO:0007669"/>
    <property type="project" value="UniProtKB-UniRule"/>
</dbReference>
<feature type="domain" description="C2H2-type" evidence="12">
    <location>
        <begin position="162"/>
        <end position="184"/>
    </location>
</feature>
<protein>
    <submittedName>
        <fullName evidence="14">Jg19582 protein</fullName>
    </submittedName>
</protein>
<dbReference type="GO" id="GO:0005634">
    <property type="term" value="C:nucleus"/>
    <property type="evidence" value="ECO:0007669"/>
    <property type="project" value="UniProtKB-SubCell"/>
</dbReference>
<evidence type="ECO:0000256" key="9">
    <source>
        <dbReference type="ARBA" id="ARBA00023242"/>
    </source>
</evidence>
<dbReference type="InterPro" id="IPR050752">
    <property type="entry name" value="C2H2-ZF_domain"/>
</dbReference>
<dbReference type="CDD" id="cd04301">
    <property type="entry name" value="NAT_SF"/>
    <property type="match status" value="1"/>
</dbReference>
<evidence type="ECO:0000256" key="6">
    <source>
        <dbReference type="ARBA" id="ARBA00023015"/>
    </source>
</evidence>
<dbReference type="Proteomes" id="UP000838756">
    <property type="component" value="Unassembled WGS sequence"/>
</dbReference>
<evidence type="ECO:0000256" key="5">
    <source>
        <dbReference type="ARBA" id="ARBA00022833"/>
    </source>
</evidence>
<feature type="binding site" evidence="11">
    <location>
        <position position="61"/>
    </location>
    <ligand>
        <name>Zn(2+)</name>
        <dbReference type="ChEBI" id="CHEBI:29105"/>
    </ligand>
</feature>
<dbReference type="SUPFAM" id="SSF55729">
    <property type="entry name" value="Acyl-CoA N-acyltransferases (Nat)"/>
    <property type="match status" value="1"/>
</dbReference>
<dbReference type="SMART" id="SM00868">
    <property type="entry name" value="zf-AD"/>
    <property type="match status" value="1"/>
</dbReference>
<dbReference type="PROSITE" id="PS00028">
    <property type="entry name" value="ZINC_FINGER_C2H2_1"/>
    <property type="match status" value="12"/>
</dbReference>
<dbReference type="InterPro" id="IPR013087">
    <property type="entry name" value="Znf_C2H2_type"/>
</dbReference>
<feature type="domain" description="C2H2-type" evidence="12">
    <location>
        <begin position="378"/>
        <end position="405"/>
    </location>
</feature>
<keyword evidence="9" id="KW-0539">Nucleus</keyword>